<gene>
    <name evidence="1" type="ORF">AMTR_s00037p00162070</name>
</gene>
<proteinExistence type="predicted"/>
<dbReference type="Gramene" id="ERN17365">
    <property type="protein sequence ID" value="ERN17365"/>
    <property type="gene ID" value="AMTR_s00037p00162070"/>
</dbReference>
<evidence type="ECO:0000313" key="2">
    <source>
        <dbReference type="Proteomes" id="UP000017836"/>
    </source>
</evidence>
<dbReference type="AlphaFoldDB" id="U5D552"/>
<sequence length="118" mass="12918">MEEKVADVDEPKDYAAMFSDISLNFNVPVAKVLDAIKERVRASKMNRAPGVSIPNDVVAEPQESVLEASLEQAAATPSRSSMRITTLRGNGPEVLSLSTLVKGRRRLQRAHAPRPHMP</sequence>
<keyword evidence="2" id="KW-1185">Reference proteome</keyword>
<dbReference type="EMBL" id="KI392350">
    <property type="protein sequence ID" value="ERN17365.1"/>
    <property type="molecule type" value="Genomic_DNA"/>
</dbReference>
<protein>
    <submittedName>
        <fullName evidence="1">Uncharacterized protein</fullName>
    </submittedName>
</protein>
<name>U5D552_AMBTC</name>
<dbReference type="Proteomes" id="UP000017836">
    <property type="component" value="Unassembled WGS sequence"/>
</dbReference>
<evidence type="ECO:0000313" key="1">
    <source>
        <dbReference type="EMBL" id="ERN17365.1"/>
    </source>
</evidence>
<accession>U5D552</accession>
<dbReference type="HOGENOM" id="CLU_2076263_0_0_1"/>
<reference evidence="2" key="1">
    <citation type="journal article" date="2013" name="Science">
        <title>The Amborella genome and the evolution of flowering plants.</title>
        <authorList>
            <consortium name="Amborella Genome Project"/>
        </authorList>
    </citation>
    <scope>NUCLEOTIDE SEQUENCE [LARGE SCALE GENOMIC DNA]</scope>
</reference>
<organism evidence="1 2">
    <name type="scientific">Amborella trichopoda</name>
    <dbReference type="NCBI Taxonomy" id="13333"/>
    <lineage>
        <taxon>Eukaryota</taxon>
        <taxon>Viridiplantae</taxon>
        <taxon>Streptophyta</taxon>
        <taxon>Embryophyta</taxon>
        <taxon>Tracheophyta</taxon>
        <taxon>Spermatophyta</taxon>
        <taxon>Magnoliopsida</taxon>
        <taxon>Amborellales</taxon>
        <taxon>Amborellaceae</taxon>
        <taxon>Amborella</taxon>
    </lineage>
</organism>